<dbReference type="Gene3D" id="3.20.20.300">
    <property type="entry name" value="Glycoside hydrolase, family 3, N-terminal domain"/>
    <property type="match status" value="1"/>
</dbReference>
<dbReference type="InterPro" id="IPR050226">
    <property type="entry name" value="NagZ_Beta-hexosaminidase"/>
</dbReference>
<evidence type="ECO:0000256" key="3">
    <source>
        <dbReference type="ARBA" id="ARBA00023295"/>
    </source>
</evidence>
<feature type="domain" description="Glycoside hydrolase family 3 N-terminal" evidence="4">
    <location>
        <begin position="25"/>
        <end position="333"/>
    </location>
</feature>
<sequence length="559" mass="60644">MALKLDQQICREIGQHFVFGFHGYDVSEDVERLIREYYVGNIILMKRNVQSFEQVRSLTLKLQQIAKDAGHERPLMIGTDQENGLVSAFSKPEAGTQFPGAMTIAATASSELAEQVAFASGRELRLAGINWTYAPVCDVNSEARNPVIGVRSFGDDPKEVAKYAGAVSRGFTKARVASSLKHFPGHGDTHVDSHLALPVISKSLESLSATELVPFTSLIPDVASIMTGHMALPQLTGTATPASLSRSITTDLLRSNLGYSGVIVTDCLEMAAVAAEYGIDNGAVMALEAGADVVMICHTLERQVGAVEKTYEAVREGRLSVEELKRGGERVRRMKERFAGSWEEVLGSAEVLDSAKEEWRKLNTENTELSQLSHRAYRASTAALSEAPGVLPFKHEELVYVFTPQAESINLAVDDADGVLRDGSGRVRNTAGPSYLAFAQAVSSRAKADHVVYAVSGELPEKLGEAKAVIFATRNANTSRWQLEYLKRLREKVVSVPMVVVSTCGPYDVMGARQEGVDLRDVPVLATFEFTVPALLAAVEVIFGERQTTGRCPVVLGIE</sequence>
<evidence type="ECO:0000313" key="6">
    <source>
        <dbReference type="Proteomes" id="UP000076761"/>
    </source>
</evidence>
<comment type="similarity">
    <text evidence="1">Belongs to the glycosyl hydrolase 3 family.</text>
</comment>
<reference evidence="5 6" key="1">
    <citation type="journal article" date="2016" name="Mol. Biol. Evol.">
        <title>Comparative Genomics of Early-Diverging Mushroom-Forming Fungi Provides Insights into the Origins of Lignocellulose Decay Capabilities.</title>
        <authorList>
            <person name="Nagy L.G."/>
            <person name="Riley R."/>
            <person name="Tritt A."/>
            <person name="Adam C."/>
            <person name="Daum C."/>
            <person name="Floudas D."/>
            <person name="Sun H."/>
            <person name="Yadav J.S."/>
            <person name="Pangilinan J."/>
            <person name="Larsson K.H."/>
            <person name="Matsuura K."/>
            <person name="Barry K."/>
            <person name="Labutti K."/>
            <person name="Kuo R."/>
            <person name="Ohm R.A."/>
            <person name="Bhattacharya S.S."/>
            <person name="Shirouzu T."/>
            <person name="Yoshinaga Y."/>
            <person name="Martin F.M."/>
            <person name="Grigoriev I.V."/>
            <person name="Hibbett D.S."/>
        </authorList>
    </citation>
    <scope>NUCLEOTIDE SEQUENCE [LARGE SCALE GENOMIC DNA]</scope>
    <source>
        <strain evidence="5 6">HHB14362 ss-1</strain>
    </source>
</reference>
<protein>
    <submittedName>
        <fullName evidence="5">Glycoside hydrolase family 3 protein</fullName>
    </submittedName>
</protein>
<dbReference type="PRINTS" id="PR00133">
    <property type="entry name" value="GLHYDRLASE3"/>
</dbReference>
<dbReference type="Gene3D" id="3.40.50.1700">
    <property type="entry name" value="Glycoside hydrolase family 3 C-terminal domain"/>
    <property type="match status" value="1"/>
</dbReference>
<evidence type="ECO:0000259" key="4">
    <source>
        <dbReference type="Pfam" id="PF00933"/>
    </source>
</evidence>
<dbReference type="InParanoid" id="A0A165SBF3"/>
<evidence type="ECO:0000313" key="5">
    <source>
        <dbReference type="EMBL" id="KZT24916.1"/>
    </source>
</evidence>
<dbReference type="InterPro" id="IPR001764">
    <property type="entry name" value="Glyco_hydro_3_N"/>
</dbReference>
<dbReference type="AlphaFoldDB" id="A0A165SBF3"/>
<dbReference type="Proteomes" id="UP000076761">
    <property type="component" value="Unassembled WGS sequence"/>
</dbReference>
<dbReference type="InterPro" id="IPR036881">
    <property type="entry name" value="Glyco_hydro_3_C_sf"/>
</dbReference>
<organism evidence="5 6">
    <name type="scientific">Neolentinus lepideus HHB14362 ss-1</name>
    <dbReference type="NCBI Taxonomy" id="1314782"/>
    <lineage>
        <taxon>Eukaryota</taxon>
        <taxon>Fungi</taxon>
        <taxon>Dikarya</taxon>
        <taxon>Basidiomycota</taxon>
        <taxon>Agaricomycotina</taxon>
        <taxon>Agaricomycetes</taxon>
        <taxon>Gloeophyllales</taxon>
        <taxon>Gloeophyllaceae</taxon>
        <taxon>Neolentinus</taxon>
    </lineage>
</organism>
<dbReference type="GO" id="GO:0005975">
    <property type="term" value="P:carbohydrate metabolic process"/>
    <property type="evidence" value="ECO:0007669"/>
    <property type="project" value="InterPro"/>
</dbReference>
<dbReference type="Pfam" id="PF00933">
    <property type="entry name" value="Glyco_hydro_3"/>
    <property type="match status" value="1"/>
</dbReference>
<dbReference type="OrthoDB" id="4215304at2759"/>
<dbReference type="PANTHER" id="PTHR30480">
    <property type="entry name" value="BETA-HEXOSAMINIDASE-RELATED"/>
    <property type="match status" value="1"/>
</dbReference>
<keyword evidence="6" id="KW-1185">Reference proteome</keyword>
<dbReference type="PANTHER" id="PTHR30480:SF16">
    <property type="entry name" value="GLYCOSIDE HYDROLASE FAMILY 3 DOMAIN PROTEIN"/>
    <property type="match status" value="1"/>
</dbReference>
<evidence type="ECO:0000256" key="1">
    <source>
        <dbReference type="ARBA" id="ARBA00005336"/>
    </source>
</evidence>
<dbReference type="STRING" id="1314782.A0A165SBF3"/>
<keyword evidence="3" id="KW-0326">Glycosidase</keyword>
<gene>
    <name evidence="5" type="ORF">NEOLEDRAFT_1093282</name>
</gene>
<dbReference type="GO" id="GO:0004553">
    <property type="term" value="F:hydrolase activity, hydrolyzing O-glycosyl compounds"/>
    <property type="evidence" value="ECO:0007669"/>
    <property type="project" value="InterPro"/>
</dbReference>
<proteinExistence type="inferred from homology"/>
<dbReference type="InterPro" id="IPR017853">
    <property type="entry name" value="GH"/>
</dbReference>
<dbReference type="EMBL" id="KV425574">
    <property type="protein sequence ID" value="KZT24916.1"/>
    <property type="molecule type" value="Genomic_DNA"/>
</dbReference>
<dbReference type="InterPro" id="IPR036962">
    <property type="entry name" value="Glyco_hydro_3_N_sf"/>
</dbReference>
<keyword evidence="2 5" id="KW-0378">Hydrolase</keyword>
<dbReference type="SUPFAM" id="SSF51445">
    <property type="entry name" value="(Trans)glycosidases"/>
    <property type="match status" value="1"/>
</dbReference>
<name>A0A165SBF3_9AGAM</name>
<accession>A0A165SBF3</accession>
<dbReference type="GO" id="GO:0009254">
    <property type="term" value="P:peptidoglycan turnover"/>
    <property type="evidence" value="ECO:0007669"/>
    <property type="project" value="TreeGrafter"/>
</dbReference>
<evidence type="ECO:0000256" key="2">
    <source>
        <dbReference type="ARBA" id="ARBA00022801"/>
    </source>
</evidence>